<protein>
    <submittedName>
        <fullName evidence="4">Tetratricopeptide repeat-containing protein</fullName>
    </submittedName>
</protein>
<evidence type="ECO:0000256" key="2">
    <source>
        <dbReference type="SAM" id="Phobius"/>
    </source>
</evidence>
<dbReference type="EMBL" id="CAXJIO010000017">
    <property type="protein sequence ID" value="CAL2104571.1"/>
    <property type="molecule type" value="Genomic_DNA"/>
</dbReference>
<proteinExistence type="predicted"/>
<feature type="chain" id="PRO_5045233955" evidence="3">
    <location>
        <begin position="21"/>
        <end position="622"/>
    </location>
</feature>
<comment type="caution">
    <text evidence="4">The sequence shown here is derived from an EMBL/GenBank/DDBJ whole genome shotgun (WGS) entry which is preliminary data.</text>
</comment>
<sequence length="622" mass="73265">MLKKLVVFTFLWLISFPSISQNSIEDLEKKLATVSDKNEKLEILDKLTKAILKNKKDYELTYFNEYVALAQELKKYDLAAQKARFIIQHYTNFGKLDSTKYYVDKMLGYKEFFKDPTTEAHLLLKRASYFYNTDKYQKAIADYKRSGDIFIKENKGVINAADARLFTAQVYNDLNEFLNAVTNYEEAYKLYDELNDNFYKNFTLSELAGIYSKNGFHEKSISEREKVLQNAKEIKDYASLFYAYGNLAKIHQKVKNFDKVKKYIDSTKFYADSVQNRQRKVLSNLFLANLNMDYNLDLDNISEAEKYLEEAKTWVQKSSAPEFFQRMNYEYQAKVYSKKKEYRKAEEALQKVLALKGQEGQEEKVKSAEKELAKIYGATRQYKKAFEHLNTYLQLEEANNKLVKDNTFLYYQSQFETQRKDAEILKKENDIQLLEKEKELSTAKRKVLWSVFLSIVVILLLTAYFIWKQGKHKRRALAKKIEKNKQALEEYTKQLLEKRRIQETLTEEIERLKEEAGSKNSAEEEIENLTSVKILTNEDWYNFKEKFSSVYPDFFRNIKEKGYSLTKAEERLLALEKLYLDTNQIASMLAISNTSVVKSRFRLRKKINVPKGISTLHYLEAS</sequence>
<dbReference type="Proteomes" id="UP001497527">
    <property type="component" value="Unassembled WGS sequence"/>
</dbReference>
<keyword evidence="2" id="KW-1133">Transmembrane helix</keyword>
<dbReference type="InterPro" id="IPR011990">
    <property type="entry name" value="TPR-like_helical_dom_sf"/>
</dbReference>
<evidence type="ECO:0000256" key="3">
    <source>
        <dbReference type="SAM" id="SignalP"/>
    </source>
</evidence>
<dbReference type="SUPFAM" id="SSF48452">
    <property type="entry name" value="TPR-like"/>
    <property type="match status" value="2"/>
</dbReference>
<feature type="coiled-coil region" evidence="1">
    <location>
        <begin position="417"/>
        <end position="444"/>
    </location>
</feature>
<feature type="signal peptide" evidence="3">
    <location>
        <begin position="1"/>
        <end position="20"/>
    </location>
</feature>
<organism evidence="4 5">
    <name type="scientific">Tenacibaculum polynesiense</name>
    <dbReference type="NCBI Taxonomy" id="3137857"/>
    <lineage>
        <taxon>Bacteria</taxon>
        <taxon>Pseudomonadati</taxon>
        <taxon>Bacteroidota</taxon>
        <taxon>Flavobacteriia</taxon>
        <taxon>Flavobacteriales</taxon>
        <taxon>Flavobacteriaceae</taxon>
        <taxon>Tenacibaculum</taxon>
    </lineage>
</organism>
<keyword evidence="2" id="KW-0472">Membrane</keyword>
<dbReference type="SMART" id="SM00028">
    <property type="entry name" value="TPR"/>
    <property type="match status" value="5"/>
</dbReference>
<keyword evidence="2" id="KW-0812">Transmembrane</keyword>
<name>A0ABP1F4N8_9FLAO</name>
<keyword evidence="5" id="KW-1185">Reference proteome</keyword>
<dbReference type="RefSeq" id="WP_348718818.1">
    <property type="nucleotide sequence ID" value="NZ_CAXJIO010000017.1"/>
</dbReference>
<evidence type="ECO:0000313" key="5">
    <source>
        <dbReference type="Proteomes" id="UP001497527"/>
    </source>
</evidence>
<feature type="coiled-coil region" evidence="1">
    <location>
        <begin position="474"/>
        <end position="532"/>
    </location>
</feature>
<reference evidence="4 5" key="1">
    <citation type="submission" date="2024-05" db="EMBL/GenBank/DDBJ databases">
        <authorList>
            <person name="Duchaud E."/>
        </authorList>
    </citation>
    <scope>NUCLEOTIDE SEQUENCE [LARGE SCALE GENOMIC DNA]</scope>
    <source>
        <strain evidence="4">Ena-SAMPLE-TAB-13-05-2024-13:56:06:370-140308</strain>
    </source>
</reference>
<dbReference type="InterPro" id="IPR019734">
    <property type="entry name" value="TPR_rpt"/>
</dbReference>
<dbReference type="Gene3D" id="1.25.40.10">
    <property type="entry name" value="Tetratricopeptide repeat domain"/>
    <property type="match status" value="2"/>
</dbReference>
<feature type="transmembrane region" description="Helical" evidence="2">
    <location>
        <begin position="447"/>
        <end position="467"/>
    </location>
</feature>
<evidence type="ECO:0000313" key="4">
    <source>
        <dbReference type="EMBL" id="CAL2104571.1"/>
    </source>
</evidence>
<accession>A0ABP1F4N8</accession>
<gene>
    <name evidence="4" type="ORF">T190423A01A_80108</name>
</gene>
<evidence type="ECO:0000256" key="1">
    <source>
        <dbReference type="SAM" id="Coils"/>
    </source>
</evidence>
<keyword evidence="1" id="KW-0175">Coiled coil</keyword>
<keyword evidence="3" id="KW-0732">Signal</keyword>